<feature type="region of interest" description="Disordered" evidence="1">
    <location>
        <begin position="132"/>
        <end position="200"/>
    </location>
</feature>
<evidence type="ECO:0000256" key="1">
    <source>
        <dbReference type="SAM" id="MobiDB-lite"/>
    </source>
</evidence>
<dbReference type="STRING" id="98765.A0A2R6QB77"/>
<keyword evidence="3" id="KW-1185">Reference proteome</keyword>
<dbReference type="OrthoDB" id="2803256at2759"/>
<evidence type="ECO:0000313" key="2">
    <source>
        <dbReference type="EMBL" id="PSS05364.1"/>
    </source>
</evidence>
<dbReference type="Proteomes" id="UP000186601">
    <property type="component" value="Unassembled WGS sequence"/>
</dbReference>
<protein>
    <submittedName>
        <fullName evidence="2">Uncharacterized protein</fullName>
    </submittedName>
</protein>
<feature type="compositionally biased region" description="Low complexity" evidence="1">
    <location>
        <begin position="151"/>
        <end position="161"/>
    </location>
</feature>
<dbReference type="EMBL" id="MLYV02000374">
    <property type="protein sequence ID" value="PSS05364.1"/>
    <property type="molecule type" value="Genomic_DNA"/>
</dbReference>
<organism evidence="2 3">
    <name type="scientific">Hermanssonia centrifuga</name>
    <dbReference type="NCBI Taxonomy" id="98765"/>
    <lineage>
        <taxon>Eukaryota</taxon>
        <taxon>Fungi</taxon>
        <taxon>Dikarya</taxon>
        <taxon>Basidiomycota</taxon>
        <taxon>Agaricomycotina</taxon>
        <taxon>Agaricomycetes</taxon>
        <taxon>Polyporales</taxon>
        <taxon>Meruliaceae</taxon>
        <taxon>Hermanssonia</taxon>
    </lineage>
</organism>
<dbReference type="AlphaFoldDB" id="A0A2R6QB77"/>
<evidence type="ECO:0000313" key="3">
    <source>
        <dbReference type="Proteomes" id="UP000186601"/>
    </source>
</evidence>
<gene>
    <name evidence="2" type="ORF">PHLCEN_2v3920</name>
</gene>
<proteinExistence type="predicted"/>
<comment type="caution">
    <text evidence="2">The sequence shown here is derived from an EMBL/GenBank/DDBJ whole genome shotgun (WGS) entry which is preliminary data.</text>
</comment>
<accession>A0A2R6QB77</accession>
<sequence length="323" mass="35633">MDETFALAFDLTALYEKISYLCPTIIRILHAFSTTTRQKKEGIETTVACKQKVSILWFSTPICRILPVVLERVSSAALTLLGERSQKNSYTKHTLGLYLYATGAQCQVISVLSSLGVCSSYSTIAGTSRWDGGNQFEGMAKRTGSRERMSTGDSDNTGSSSENDENDENEDSDASQSEGEDKSKSDQNTAQMPMGAKRGMGLLPRFSDACRTATRSIAGIFELGHVYDNINFVLKVAEQILGHKESQENGTCATVYPLYGARKSDMKTSALLNSYDRAPPLKLTNILLDESERTLYRSCMIATILRIVVKHGGPVFHRFREDV</sequence>
<name>A0A2R6QB77_9APHY</name>
<reference evidence="2 3" key="1">
    <citation type="submission" date="2018-02" db="EMBL/GenBank/DDBJ databases">
        <title>Genome sequence of the basidiomycete white-rot fungus Phlebia centrifuga.</title>
        <authorList>
            <person name="Granchi Z."/>
            <person name="Peng M."/>
            <person name="de Vries R.P."/>
            <person name="Hilden K."/>
            <person name="Makela M.R."/>
            <person name="Grigoriev I."/>
            <person name="Riley R."/>
        </authorList>
    </citation>
    <scope>NUCLEOTIDE SEQUENCE [LARGE SCALE GENOMIC DNA]</scope>
    <source>
        <strain evidence="2 3">FBCC195</strain>
    </source>
</reference>
<feature type="compositionally biased region" description="Acidic residues" evidence="1">
    <location>
        <begin position="162"/>
        <end position="173"/>
    </location>
</feature>